<evidence type="ECO:0000256" key="1">
    <source>
        <dbReference type="SAM" id="Phobius"/>
    </source>
</evidence>
<dbReference type="GO" id="GO:0016020">
    <property type="term" value="C:membrane"/>
    <property type="evidence" value="ECO:0007669"/>
    <property type="project" value="InterPro"/>
</dbReference>
<dbReference type="KEGG" id="ppha:BVH74_18335"/>
<keyword evidence="1" id="KW-1133">Transmembrane helix</keyword>
<organism evidence="2 3">
    <name type="scientific">Halopseudomonas phragmitis</name>
    <dbReference type="NCBI Taxonomy" id="1931241"/>
    <lineage>
        <taxon>Bacteria</taxon>
        <taxon>Pseudomonadati</taxon>
        <taxon>Pseudomonadota</taxon>
        <taxon>Gammaproteobacteria</taxon>
        <taxon>Pseudomonadales</taxon>
        <taxon>Pseudomonadaceae</taxon>
        <taxon>Halopseudomonas</taxon>
    </lineage>
</organism>
<protein>
    <recommendedName>
        <fullName evidence="4">Membrane protein FxsA</fullName>
    </recommendedName>
</protein>
<proteinExistence type="predicted"/>
<evidence type="ECO:0000313" key="2">
    <source>
        <dbReference type="EMBL" id="AQZ96588.1"/>
    </source>
</evidence>
<feature type="transmembrane region" description="Helical" evidence="1">
    <location>
        <begin position="32"/>
        <end position="54"/>
    </location>
</feature>
<evidence type="ECO:0008006" key="4">
    <source>
        <dbReference type="Google" id="ProtNLM"/>
    </source>
</evidence>
<dbReference type="Proteomes" id="UP000243488">
    <property type="component" value="Chromosome"/>
</dbReference>
<dbReference type="NCBIfam" id="NF008528">
    <property type="entry name" value="PRK11463.1-2"/>
    <property type="match status" value="1"/>
</dbReference>
<gene>
    <name evidence="2" type="ORF">BVH74_18335</name>
</gene>
<keyword evidence="1" id="KW-0472">Membrane</keyword>
<dbReference type="EMBL" id="CP020100">
    <property type="protein sequence ID" value="AQZ96588.1"/>
    <property type="molecule type" value="Genomic_DNA"/>
</dbReference>
<name>A0A1V0B9H2_9GAMM</name>
<sequence>MPFFRFLLLLVPLLELAGLILLGQAIGVGMTLLWVLVSGLLGIALIQRQGWAMVQRLQVQMAHDRSPFAVLRSGFWGVLAGVLLMFPGVITDALAIPCLLLAWRSRGQPAPGEPGGPQVWQRGGHTIIEGEWEAKSEAERRTDRQIGDQ</sequence>
<accession>A0A1V0B9H2</accession>
<keyword evidence="1" id="KW-0812">Transmembrane</keyword>
<dbReference type="Pfam" id="PF04186">
    <property type="entry name" value="FxsA"/>
    <property type="match status" value="1"/>
</dbReference>
<feature type="transmembrane region" description="Helical" evidence="1">
    <location>
        <begin position="75"/>
        <end position="103"/>
    </location>
</feature>
<dbReference type="PANTHER" id="PTHR35335:SF1">
    <property type="entry name" value="UPF0716 PROTEIN FXSA"/>
    <property type="match status" value="1"/>
</dbReference>
<evidence type="ECO:0000313" key="3">
    <source>
        <dbReference type="Proteomes" id="UP000243488"/>
    </source>
</evidence>
<dbReference type="STRING" id="1931241.BVH74_18335"/>
<dbReference type="RefSeq" id="WP_080051496.1">
    <property type="nucleotide sequence ID" value="NZ_CP020100.1"/>
</dbReference>
<dbReference type="PANTHER" id="PTHR35335">
    <property type="entry name" value="UPF0716 PROTEIN FXSA"/>
    <property type="match status" value="1"/>
</dbReference>
<dbReference type="AlphaFoldDB" id="A0A1V0B9H2"/>
<keyword evidence="3" id="KW-1185">Reference proteome</keyword>
<dbReference type="InterPro" id="IPR007313">
    <property type="entry name" value="FxsA"/>
</dbReference>
<reference evidence="2 3" key="1">
    <citation type="submission" date="2017-03" db="EMBL/GenBank/DDBJ databases">
        <title>Complete genome sequence of the novel DNRA strain Pseudomonas sp. S-6-2 isolated from Chinese polluted river sediment. Journal of Biotechnology.</title>
        <authorList>
            <person name="Li J."/>
            <person name="Xiang F."/>
            <person name="Wang L."/>
            <person name="Xi L."/>
            <person name="Liu J."/>
        </authorList>
    </citation>
    <scope>NUCLEOTIDE SEQUENCE [LARGE SCALE GENOMIC DNA]</scope>
    <source>
        <strain evidence="2 3">S-6-2</strain>
    </source>
</reference>